<evidence type="ECO:0000256" key="1">
    <source>
        <dbReference type="SAM" id="Phobius"/>
    </source>
</evidence>
<comment type="caution">
    <text evidence="2">The sequence shown here is derived from an EMBL/GenBank/DDBJ whole genome shotgun (WGS) entry which is preliminary data.</text>
</comment>
<feature type="transmembrane region" description="Helical" evidence="1">
    <location>
        <begin position="106"/>
        <end position="125"/>
    </location>
</feature>
<keyword evidence="1" id="KW-0812">Transmembrane</keyword>
<keyword evidence="1" id="KW-1133">Transmembrane helix</keyword>
<keyword evidence="3" id="KW-1185">Reference proteome</keyword>
<name>A0A9P6DI31_9AGAM</name>
<organism evidence="2 3">
    <name type="scientific">Hydnum rufescens UP504</name>
    <dbReference type="NCBI Taxonomy" id="1448309"/>
    <lineage>
        <taxon>Eukaryota</taxon>
        <taxon>Fungi</taxon>
        <taxon>Dikarya</taxon>
        <taxon>Basidiomycota</taxon>
        <taxon>Agaricomycotina</taxon>
        <taxon>Agaricomycetes</taxon>
        <taxon>Cantharellales</taxon>
        <taxon>Hydnaceae</taxon>
        <taxon>Hydnum</taxon>
    </lineage>
</organism>
<dbReference type="Proteomes" id="UP000886523">
    <property type="component" value="Unassembled WGS sequence"/>
</dbReference>
<sequence length="128" mass="14256">MIMHSGRNYTPLVGRRLSNRRSLSVDTLGPEYDSSALEPSPVVNRDHIKVSPPVSLDTPMHPMGHQPVAGVFNAAEEVTGDATMRMPPRVMIPLELKLVKTLELKLAYLSHIHLYIVIPIMNLMLQPP</sequence>
<evidence type="ECO:0000313" key="3">
    <source>
        <dbReference type="Proteomes" id="UP000886523"/>
    </source>
</evidence>
<reference evidence="2" key="1">
    <citation type="journal article" date="2020" name="Nat. Commun.">
        <title>Large-scale genome sequencing of mycorrhizal fungi provides insights into the early evolution of symbiotic traits.</title>
        <authorList>
            <person name="Miyauchi S."/>
            <person name="Kiss E."/>
            <person name="Kuo A."/>
            <person name="Drula E."/>
            <person name="Kohler A."/>
            <person name="Sanchez-Garcia M."/>
            <person name="Morin E."/>
            <person name="Andreopoulos B."/>
            <person name="Barry K.W."/>
            <person name="Bonito G."/>
            <person name="Buee M."/>
            <person name="Carver A."/>
            <person name="Chen C."/>
            <person name="Cichocki N."/>
            <person name="Clum A."/>
            <person name="Culley D."/>
            <person name="Crous P.W."/>
            <person name="Fauchery L."/>
            <person name="Girlanda M."/>
            <person name="Hayes R.D."/>
            <person name="Keri Z."/>
            <person name="LaButti K."/>
            <person name="Lipzen A."/>
            <person name="Lombard V."/>
            <person name="Magnuson J."/>
            <person name="Maillard F."/>
            <person name="Murat C."/>
            <person name="Nolan M."/>
            <person name="Ohm R.A."/>
            <person name="Pangilinan J."/>
            <person name="Pereira M.F."/>
            <person name="Perotto S."/>
            <person name="Peter M."/>
            <person name="Pfister S."/>
            <person name="Riley R."/>
            <person name="Sitrit Y."/>
            <person name="Stielow J.B."/>
            <person name="Szollosi G."/>
            <person name="Zifcakova L."/>
            <person name="Stursova M."/>
            <person name="Spatafora J.W."/>
            <person name="Tedersoo L."/>
            <person name="Vaario L.M."/>
            <person name="Yamada A."/>
            <person name="Yan M."/>
            <person name="Wang P."/>
            <person name="Xu J."/>
            <person name="Bruns T."/>
            <person name="Baldrian P."/>
            <person name="Vilgalys R."/>
            <person name="Dunand C."/>
            <person name="Henrissat B."/>
            <person name="Grigoriev I.V."/>
            <person name="Hibbett D."/>
            <person name="Nagy L.G."/>
            <person name="Martin F.M."/>
        </authorList>
    </citation>
    <scope>NUCLEOTIDE SEQUENCE</scope>
    <source>
        <strain evidence="2">UP504</strain>
    </source>
</reference>
<accession>A0A9P6DI31</accession>
<dbReference type="EMBL" id="MU129247">
    <property type="protein sequence ID" value="KAF9504247.1"/>
    <property type="molecule type" value="Genomic_DNA"/>
</dbReference>
<keyword evidence="1" id="KW-0472">Membrane</keyword>
<evidence type="ECO:0000313" key="2">
    <source>
        <dbReference type="EMBL" id="KAF9504247.1"/>
    </source>
</evidence>
<protein>
    <submittedName>
        <fullName evidence="2">Uncharacterized protein</fullName>
    </submittedName>
</protein>
<proteinExistence type="predicted"/>
<gene>
    <name evidence="2" type="ORF">BS47DRAFT_695736</name>
</gene>
<dbReference type="AlphaFoldDB" id="A0A9P6DI31"/>